<dbReference type="EMBL" id="KV922121">
    <property type="protein sequence ID" value="ORE01553.1"/>
    <property type="molecule type" value="Genomic_DNA"/>
</dbReference>
<protein>
    <recommendedName>
        <fullName evidence="2">WD40 repeat-like protein</fullName>
    </recommendedName>
</protein>
<evidence type="ECO:0008006" key="2">
    <source>
        <dbReference type="Google" id="ProtNLM"/>
    </source>
</evidence>
<evidence type="ECO:0000313" key="1">
    <source>
        <dbReference type="EMBL" id="ORE01553.1"/>
    </source>
</evidence>
<dbReference type="Gene3D" id="2.130.10.10">
    <property type="entry name" value="YVTN repeat-like/Quinoprotein amine dehydrogenase"/>
    <property type="match status" value="1"/>
</dbReference>
<accession>A0A1X0QP60</accession>
<dbReference type="Proteomes" id="UP000242414">
    <property type="component" value="Unassembled WGS sequence"/>
</dbReference>
<dbReference type="AlphaFoldDB" id="A0A1X0QP60"/>
<dbReference type="InterPro" id="IPR036322">
    <property type="entry name" value="WD40_repeat_dom_sf"/>
</dbReference>
<gene>
    <name evidence="1" type="ORF">BCV72DRAFT_70827</name>
</gene>
<reference evidence="1" key="1">
    <citation type="journal article" date="2016" name="Proc. Natl. Acad. Sci. U.S.A.">
        <title>Lipid metabolic changes in an early divergent fungus govern the establishment of a mutualistic symbiosis with endobacteria.</title>
        <authorList>
            <person name="Lastovetsky O.A."/>
            <person name="Gaspar M.L."/>
            <person name="Mondo S.J."/>
            <person name="LaButti K.M."/>
            <person name="Sandor L."/>
            <person name="Grigoriev I.V."/>
            <person name="Henry S.A."/>
            <person name="Pawlowska T.E."/>
        </authorList>
    </citation>
    <scope>NUCLEOTIDE SEQUENCE [LARGE SCALE GENOMIC DNA]</scope>
    <source>
        <strain evidence="1">ATCC 52814</strain>
    </source>
</reference>
<dbReference type="InterPro" id="IPR015943">
    <property type="entry name" value="WD40/YVTN_repeat-like_dom_sf"/>
</dbReference>
<dbReference type="OrthoDB" id="7326421at2759"/>
<name>A0A1X0QP60_RHIZD</name>
<dbReference type="SUPFAM" id="SSF50978">
    <property type="entry name" value="WD40 repeat-like"/>
    <property type="match status" value="1"/>
</dbReference>
<dbReference type="VEuPathDB" id="FungiDB:BCV72DRAFT_70827"/>
<organism evidence="1">
    <name type="scientific">Rhizopus microsporus var. microsporus</name>
    <dbReference type="NCBI Taxonomy" id="86635"/>
    <lineage>
        <taxon>Eukaryota</taxon>
        <taxon>Fungi</taxon>
        <taxon>Fungi incertae sedis</taxon>
        <taxon>Mucoromycota</taxon>
        <taxon>Mucoromycotina</taxon>
        <taxon>Mucoromycetes</taxon>
        <taxon>Mucorales</taxon>
        <taxon>Mucorineae</taxon>
        <taxon>Rhizopodaceae</taxon>
        <taxon>Rhizopus</taxon>
    </lineage>
</organism>
<proteinExistence type="predicted"/>
<sequence length="120" mass="13739">MDLQDKYPKCQAYPPVPNWYTSNVTAIIEPHFFVYATRNILVILGLKDFRYFNSITAAKEKINAIDAHDVFCYVGGADKTVRVWNIVANSLTTSHAVHKVIQTHIHAHTRIQTYTLHKIV</sequence>